<dbReference type="SMR" id="A0A385XI52"/>
<reference evidence="8" key="1">
    <citation type="submission" date="2018-01" db="EMBL/GenBank/DDBJ databases">
        <title>Erysipelothrix rhusiopathiae strain carries a novel prophage that harbors mef(A) and msr(D) genes.</title>
        <authorList>
            <person name="Li Y."/>
            <person name="Zhang A."/>
        </authorList>
    </citation>
    <scope>NUCLEOTIDE SEQUENCE</scope>
    <source>
        <strain evidence="8">ZJ</strain>
    </source>
</reference>
<dbReference type="Pfam" id="PF00145">
    <property type="entry name" value="DNA_methylase"/>
    <property type="match status" value="1"/>
</dbReference>
<dbReference type="EMBL" id="MG812141">
    <property type="protein sequence ID" value="AYC07677.1"/>
    <property type="molecule type" value="Genomic_DNA"/>
</dbReference>
<dbReference type="GO" id="GO:0032259">
    <property type="term" value="P:methylation"/>
    <property type="evidence" value="ECO:0007669"/>
    <property type="project" value="UniProtKB-KW"/>
</dbReference>
<dbReference type="PROSITE" id="PS51679">
    <property type="entry name" value="SAM_MT_C5"/>
    <property type="match status" value="1"/>
</dbReference>
<dbReference type="InterPro" id="IPR029063">
    <property type="entry name" value="SAM-dependent_MTases_sf"/>
</dbReference>
<proteinExistence type="inferred from homology"/>
<evidence type="ECO:0000256" key="2">
    <source>
        <dbReference type="ARBA" id="ARBA00022679"/>
    </source>
</evidence>
<gene>
    <name evidence="8" type="primary">ScrFIB</name>
    <name evidence="8" type="ORF">Er0106_028</name>
</gene>
<evidence type="ECO:0000256" key="1">
    <source>
        <dbReference type="ARBA" id="ARBA00022603"/>
    </source>
</evidence>
<comment type="catalytic activity">
    <reaction evidence="7">
        <text>a 2'-deoxycytidine in DNA + S-adenosyl-L-methionine = a 5-methyl-2'-deoxycytidine in DNA + S-adenosyl-L-homocysteine + H(+)</text>
        <dbReference type="Rhea" id="RHEA:13681"/>
        <dbReference type="Rhea" id="RHEA-COMP:11369"/>
        <dbReference type="Rhea" id="RHEA-COMP:11370"/>
        <dbReference type="ChEBI" id="CHEBI:15378"/>
        <dbReference type="ChEBI" id="CHEBI:57856"/>
        <dbReference type="ChEBI" id="CHEBI:59789"/>
        <dbReference type="ChEBI" id="CHEBI:85452"/>
        <dbReference type="ChEBI" id="CHEBI:85454"/>
        <dbReference type="EC" id="2.1.1.37"/>
    </reaction>
</comment>
<dbReference type="InterPro" id="IPR001525">
    <property type="entry name" value="C5_MeTfrase"/>
</dbReference>
<name>A0A385XI52_ERYRH</name>
<keyword evidence="4" id="KW-0680">Restriction system</keyword>
<dbReference type="GO" id="GO:0009307">
    <property type="term" value="P:DNA restriction-modification system"/>
    <property type="evidence" value="ECO:0007669"/>
    <property type="project" value="UniProtKB-KW"/>
</dbReference>
<dbReference type="InterPro" id="IPR018117">
    <property type="entry name" value="C5_DNA_meth_AS"/>
</dbReference>
<evidence type="ECO:0000256" key="6">
    <source>
        <dbReference type="RuleBase" id="RU000416"/>
    </source>
</evidence>
<dbReference type="PROSITE" id="PS00094">
    <property type="entry name" value="C5_MTASE_1"/>
    <property type="match status" value="1"/>
</dbReference>
<evidence type="ECO:0000256" key="5">
    <source>
        <dbReference type="PROSITE-ProRule" id="PRU01016"/>
    </source>
</evidence>
<dbReference type="Gene3D" id="3.40.50.150">
    <property type="entry name" value="Vaccinia Virus protein VP39"/>
    <property type="match status" value="1"/>
</dbReference>
<dbReference type="EC" id="2.1.1.37" evidence="7"/>
<comment type="similarity">
    <text evidence="5 6">Belongs to the class I-like SAM-binding methyltransferase superfamily. C5-methyltransferase family.</text>
</comment>
<dbReference type="NCBIfam" id="TIGR00675">
    <property type="entry name" value="dcm"/>
    <property type="match status" value="1"/>
</dbReference>
<protein>
    <recommendedName>
        <fullName evidence="7">Cytosine-specific methyltransferase</fullName>
        <ecNumber evidence="7">2.1.1.37</ecNumber>
    </recommendedName>
</protein>
<evidence type="ECO:0000256" key="4">
    <source>
        <dbReference type="ARBA" id="ARBA00022747"/>
    </source>
</evidence>
<keyword evidence="1 5" id="KW-0489">Methyltransferase</keyword>
<feature type="active site" evidence="5">
    <location>
        <position position="75"/>
    </location>
</feature>
<dbReference type="PANTHER" id="PTHR46098:SF1">
    <property type="entry name" value="TRNA (CYTOSINE(38)-C(5))-METHYLTRANSFERASE"/>
    <property type="match status" value="1"/>
</dbReference>
<sequence>MNKVKILELFGGIGAIRKAFINLKIPYEVVDYVEIDKACVKSYNALYGEDYKSKSVVGYKAPNEKIDLIMHGSPCQDFSRIGKKQGGVKNSGTRSSLLFETIRIIKEMKEKPKWIIWENVKGVLDRNMRDSFFIYLKELENLGYESKYEILNAMDFGIPQKRERIFVVSYLGKNNFSFNKLEKKKTRLLSEFLEKNVSELYTMTQPYMLKFLNKGIDNSFRGRLKVIKDFSYTISTKQMRVPNSGIIDIGNGKYRYLTERECLRLMGFDDCDIDKLEEVHPRRKNCTSSKLYKQAGNSIVVDILMAIIKEIHRMEVGNASK</sequence>
<organism evidence="8">
    <name type="scientific">Erysipelothrix rhusiopathiae</name>
    <dbReference type="NCBI Taxonomy" id="1648"/>
    <lineage>
        <taxon>Bacteria</taxon>
        <taxon>Bacillati</taxon>
        <taxon>Bacillota</taxon>
        <taxon>Erysipelotrichia</taxon>
        <taxon>Erysipelotrichales</taxon>
        <taxon>Erysipelotrichaceae</taxon>
        <taxon>Erysipelothrix</taxon>
    </lineage>
</organism>
<keyword evidence="3 5" id="KW-0949">S-adenosyl-L-methionine</keyword>
<evidence type="ECO:0000256" key="3">
    <source>
        <dbReference type="ARBA" id="ARBA00022691"/>
    </source>
</evidence>
<dbReference type="GO" id="GO:0003886">
    <property type="term" value="F:DNA (cytosine-5-)-methyltransferase activity"/>
    <property type="evidence" value="ECO:0007669"/>
    <property type="project" value="UniProtKB-EC"/>
</dbReference>
<dbReference type="RefSeq" id="WP_062810422.1">
    <property type="nucleotide sequence ID" value="NZ_CP014861.1"/>
</dbReference>
<accession>A0A385XI52</accession>
<dbReference type="InterPro" id="IPR050750">
    <property type="entry name" value="C5-MTase"/>
</dbReference>
<keyword evidence="2 5" id="KW-0808">Transferase</keyword>
<dbReference type="AlphaFoldDB" id="A0A385XI52"/>
<dbReference type="SUPFAM" id="SSF53335">
    <property type="entry name" value="S-adenosyl-L-methionine-dependent methyltransferases"/>
    <property type="match status" value="1"/>
</dbReference>
<dbReference type="PRINTS" id="PR00105">
    <property type="entry name" value="C5METTRFRASE"/>
</dbReference>
<dbReference type="PANTHER" id="PTHR46098">
    <property type="entry name" value="TRNA (CYTOSINE(38)-C(5))-METHYLTRANSFERASE"/>
    <property type="match status" value="1"/>
</dbReference>
<evidence type="ECO:0000313" key="8">
    <source>
        <dbReference type="EMBL" id="AYC07677.1"/>
    </source>
</evidence>
<evidence type="ECO:0000256" key="7">
    <source>
        <dbReference type="RuleBase" id="RU000417"/>
    </source>
</evidence>